<comment type="caution">
    <text evidence="1">The sequence shown here is derived from an EMBL/GenBank/DDBJ whole genome shotgun (WGS) entry which is preliminary data.</text>
</comment>
<keyword evidence="2" id="KW-1185">Reference proteome</keyword>
<name>A0ACB6RWA7_9PLEO</name>
<evidence type="ECO:0000313" key="1">
    <source>
        <dbReference type="EMBL" id="KAF2626073.1"/>
    </source>
</evidence>
<dbReference type="Proteomes" id="UP000799754">
    <property type="component" value="Unassembled WGS sequence"/>
</dbReference>
<proteinExistence type="predicted"/>
<evidence type="ECO:0000313" key="2">
    <source>
        <dbReference type="Proteomes" id="UP000799754"/>
    </source>
</evidence>
<gene>
    <name evidence="1" type="ORF">BU25DRAFT_432274</name>
</gene>
<dbReference type="EMBL" id="MU006722">
    <property type="protein sequence ID" value="KAF2626073.1"/>
    <property type="molecule type" value="Genomic_DNA"/>
</dbReference>
<protein>
    <submittedName>
        <fullName evidence="1">Uncharacterized protein</fullName>
    </submittedName>
</protein>
<organism evidence="1 2">
    <name type="scientific">Macroventuria anomochaeta</name>
    <dbReference type="NCBI Taxonomy" id="301207"/>
    <lineage>
        <taxon>Eukaryota</taxon>
        <taxon>Fungi</taxon>
        <taxon>Dikarya</taxon>
        <taxon>Ascomycota</taxon>
        <taxon>Pezizomycotina</taxon>
        <taxon>Dothideomycetes</taxon>
        <taxon>Pleosporomycetidae</taxon>
        <taxon>Pleosporales</taxon>
        <taxon>Pleosporineae</taxon>
        <taxon>Didymellaceae</taxon>
        <taxon>Macroventuria</taxon>
    </lineage>
</organism>
<reference evidence="1" key="1">
    <citation type="journal article" date="2020" name="Stud. Mycol.">
        <title>101 Dothideomycetes genomes: a test case for predicting lifestyles and emergence of pathogens.</title>
        <authorList>
            <person name="Haridas S."/>
            <person name="Albert R."/>
            <person name="Binder M."/>
            <person name="Bloem J."/>
            <person name="Labutti K."/>
            <person name="Salamov A."/>
            <person name="Andreopoulos B."/>
            <person name="Baker S."/>
            <person name="Barry K."/>
            <person name="Bills G."/>
            <person name="Bluhm B."/>
            <person name="Cannon C."/>
            <person name="Castanera R."/>
            <person name="Culley D."/>
            <person name="Daum C."/>
            <person name="Ezra D."/>
            <person name="Gonzalez J."/>
            <person name="Henrissat B."/>
            <person name="Kuo A."/>
            <person name="Liang C."/>
            <person name="Lipzen A."/>
            <person name="Lutzoni F."/>
            <person name="Magnuson J."/>
            <person name="Mondo S."/>
            <person name="Nolan M."/>
            <person name="Ohm R."/>
            <person name="Pangilinan J."/>
            <person name="Park H.-J."/>
            <person name="Ramirez L."/>
            <person name="Alfaro M."/>
            <person name="Sun H."/>
            <person name="Tritt A."/>
            <person name="Yoshinaga Y."/>
            <person name="Zwiers L.-H."/>
            <person name="Turgeon B."/>
            <person name="Goodwin S."/>
            <person name="Spatafora J."/>
            <person name="Crous P."/>
            <person name="Grigoriev I."/>
        </authorList>
    </citation>
    <scope>NUCLEOTIDE SEQUENCE</scope>
    <source>
        <strain evidence="1">CBS 525.71</strain>
    </source>
</reference>
<accession>A0ACB6RWA7</accession>
<sequence length="596" mass="66215">MAPRPSIRCSAERPLCAACKTYNKVCSYKGGRDAPNAAYARQPRLPIPVTASSPARVTATSAPAATEHLRVVTTGAKRSVNVSRMVTKKGMSSYHGRTSTLFEENTPHDRPAAEPRPKMPEQWIENGLTTIFGVDPDLGMHILNLHWNRQHHSFFVTYQPAFMRNMACGGPYFSKLLLNAIYFGASKFSSRHKEVRRVANDVRTAGWQFRERVRQLLGEALDQSEITTIQALLVMTNSLFALGIAFRMIVDLGLLVDTLGFASTSNISDEDYEIRRRVFWAAFVVDKIQSLYQGRPVSIKEFDTLVPINYAGSPAFRVSTFRQLCLLSVILSEILSNLSTRLQNIHQKLTSWRENLPDHLAFNPTKKTFTPPPHVMSLYPFKMCATAADSIVELLRAYDKAFSAQKAPYLISYATYVAATIHARIVAKRGAESHVHSNLVACLGIFRENQETNRAVRRANATVQNLMRRIGLEVHDLSNTDKATAATNNSADIVSSQSIKQEESLHTPDIDGILESFIRGQENAQLLQAVRNARIHSTEMAAAPPAQLYGPLLNVSGVFSISISQPAEAPMTVDDLLYGLNGSTLDNFAFLDRELM</sequence>